<feature type="transmembrane region" description="Helical" evidence="2">
    <location>
        <begin position="490"/>
        <end position="512"/>
    </location>
</feature>
<feature type="transmembrane region" description="Helical" evidence="2">
    <location>
        <begin position="302"/>
        <end position="321"/>
    </location>
</feature>
<feature type="region of interest" description="Disordered" evidence="1">
    <location>
        <begin position="1061"/>
        <end position="1090"/>
    </location>
</feature>
<evidence type="ECO:0000256" key="1">
    <source>
        <dbReference type="SAM" id="MobiDB-lite"/>
    </source>
</evidence>
<feature type="compositionally biased region" description="Basic and acidic residues" evidence="1">
    <location>
        <begin position="1080"/>
        <end position="1090"/>
    </location>
</feature>
<dbReference type="PANTHER" id="PTHR45856">
    <property type="entry name" value="ALPHA/BETA-HYDROLASES SUPERFAMILY PROTEIN"/>
    <property type="match status" value="1"/>
</dbReference>
<keyword evidence="2" id="KW-1133">Transmembrane helix</keyword>
<dbReference type="SUPFAM" id="SSF53474">
    <property type="entry name" value="alpha/beta-Hydrolases"/>
    <property type="match status" value="1"/>
</dbReference>
<feature type="compositionally biased region" description="Low complexity" evidence="1">
    <location>
        <begin position="1062"/>
        <end position="1072"/>
    </location>
</feature>
<evidence type="ECO:0000256" key="2">
    <source>
        <dbReference type="SAM" id="Phobius"/>
    </source>
</evidence>
<dbReference type="PANTHER" id="PTHR45856:SF24">
    <property type="entry name" value="FUNGAL LIPASE-LIKE DOMAIN-CONTAINING PROTEIN"/>
    <property type="match status" value="1"/>
</dbReference>
<dbReference type="InterPro" id="IPR051218">
    <property type="entry name" value="Sec_MonoDiacylglyc_Lipase"/>
</dbReference>
<dbReference type="InterPro" id="IPR002921">
    <property type="entry name" value="Fungal_lipase-type"/>
</dbReference>
<proteinExistence type="predicted"/>
<evidence type="ECO:0000259" key="3">
    <source>
        <dbReference type="Pfam" id="PF01764"/>
    </source>
</evidence>
<feature type="compositionally biased region" description="Basic and acidic residues" evidence="1">
    <location>
        <begin position="49"/>
        <end position="86"/>
    </location>
</feature>
<dbReference type="EMBL" id="CAXHTA020000018">
    <property type="protein sequence ID" value="CAL5228580.1"/>
    <property type="molecule type" value="Genomic_DNA"/>
</dbReference>
<dbReference type="CDD" id="cd00519">
    <property type="entry name" value="Lipase_3"/>
    <property type="match status" value="1"/>
</dbReference>
<feature type="region of interest" description="Disordered" evidence="1">
    <location>
        <begin position="43"/>
        <end position="111"/>
    </location>
</feature>
<comment type="caution">
    <text evidence="4">The sequence shown here is derived from an EMBL/GenBank/DDBJ whole genome shotgun (WGS) entry which is preliminary data.</text>
</comment>
<feature type="region of interest" description="Disordered" evidence="1">
    <location>
        <begin position="980"/>
        <end position="1015"/>
    </location>
</feature>
<evidence type="ECO:0000313" key="5">
    <source>
        <dbReference type="Proteomes" id="UP001497392"/>
    </source>
</evidence>
<feature type="compositionally biased region" description="Low complexity" evidence="1">
    <location>
        <begin position="172"/>
        <end position="194"/>
    </location>
</feature>
<feature type="compositionally biased region" description="Basic and acidic residues" evidence="1">
    <location>
        <begin position="980"/>
        <end position="991"/>
    </location>
</feature>
<feature type="region of interest" description="Disordered" evidence="1">
    <location>
        <begin position="154"/>
        <end position="194"/>
    </location>
</feature>
<evidence type="ECO:0000313" key="4">
    <source>
        <dbReference type="EMBL" id="CAL5228580.1"/>
    </source>
</evidence>
<gene>
    <name evidence="4" type="primary">g11739</name>
    <name evidence="4" type="ORF">VP750_LOCUS10486</name>
</gene>
<accession>A0ABP1GB93</accession>
<feature type="domain" description="Fungal lipase-type" evidence="3">
    <location>
        <begin position="697"/>
        <end position="846"/>
    </location>
</feature>
<keyword evidence="5" id="KW-1185">Reference proteome</keyword>
<dbReference type="InterPro" id="IPR029058">
    <property type="entry name" value="AB_hydrolase_fold"/>
</dbReference>
<feature type="transmembrane region" description="Helical" evidence="2">
    <location>
        <begin position="333"/>
        <end position="358"/>
    </location>
</feature>
<dbReference type="Gene3D" id="3.40.50.1820">
    <property type="entry name" value="alpha/beta hydrolase"/>
    <property type="match status" value="1"/>
</dbReference>
<protein>
    <submittedName>
        <fullName evidence="4">G11739 protein</fullName>
    </submittedName>
</protein>
<sequence>MVAGDREEAPIARPSGLHAALQNAAQLPFNVAAGLADEVAYQTESIGPGRRDAVVDSRQLYHESDSDMRRSDRDRKGSKADAEHQQADNSSPQTSSDDADSATAAAAAAAEAGVGASEDEFGKLQAAHSDSKVTGHILSPKKSVSIQDTIDVIGGSTADHKPPKSHLVAARGTGSDDSTSTSSSSSGIPDLSGSGDHSYRHYRVGKDVVLRLESISPKETKAALMFLWLVEVAGLVLTFQEFAQKIRDGDGAFRDRSWTIVNTVLGSLCFVLLSCAVCMYAWRSYTAHRLGKRWKLRRRRFAVLMSTELICQWINTAAFVVPNAALLARPCHYFSLIIPICAAIRWTMWNTIFLVAVVQAHNTNPYWRAEDKLRDGSTSFNNWSAALSINKALWPMARKREAPKVTMKGLRGGHYEGAVIDAPWRVHLPKLIVWCIFEGVLLACCINYALGRGQPASAKAAQEARSYSDCYPRYAREMCAVNAAETTLTVLLMACAYIYFGLYFYHLFQAMIKLKDLPRQDNKMASLQIRLQFKIRILVIAFYTLSIALLWFVKLHACRSYCYTWYGMLPAQIVETGAALTWAFFAFPMQHLDEKAPLLQVWLQEFAWTVEEKDEKIQKRAADGQVGEQLANEPIFCFEMAMAMLYWSSLIYDYKEASTGLKLEVAMKLYNLEKSELFWEKALDTKMLMAWNDTCMVLVFRGTASVANALADLQAWRVVHPPKRGRYGRRPLVHSGFNRSWTKNNLNGRVIDRVLQIVREAPGHQDPDRKFRIMVSGHSLGGALAQLAAHDVAIAAAEQDMKTHVGCYTFGSPRVGNHAFAREFDKVVPHCWHIINDQDAVARAPKFLVLYKRTGQRVIINHNGDMLVRPSFIESSLLQLPCGGSVPHHLLGDYLRSFVAVLLTQFSRKRFPGGMDGVVRLAEKSEPIQTLLLDGIGLTLNDMRRLARWHGRVVNPALASASASVAVAQKIARNRAARRKADQLAKIKPDEDSPEVELGAEEAGEGEQQEVEPPVEKVKHSLLSKVWRQLSVWMTAGRPSKEGWCENCGNRSMALHRFGRNSSSSAAMSQDSVFESNDAGLHDSDSPPPV</sequence>
<name>A0ABP1GB93_9CHLO</name>
<dbReference type="Proteomes" id="UP001497392">
    <property type="component" value="Unassembled WGS sequence"/>
</dbReference>
<reference evidence="4 5" key="1">
    <citation type="submission" date="2024-06" db="EMBL/GenBank/DDBJ databases">
        <authorList>
            <person name="Kraege A."/>
            <person name="Thomma B."/>
        </authorList>
    </citation>
    <scope>NUCLEOTIDE SEQUENCE [LARGE SCALE GENOMIC DNA]</scope>
</reference>
<feature type="transmembrane region" description="Helical" evidence="2">
    <location>
        <begin position="222"/>
        <end position="240"/>
    </location>
</feature>
<feature type="transmembrane region" description="Helical" evidence="2">
    <location>
        <begin position="260"/>
        <end position="282"/>
    </location>
</feature>
<feature type="transmembrane region" description="Helical" evidence="2">
    <location>
        <begin position="533"/>
        <end position="553"/>
    </location>
</feature>
<feature type="compositionally biased region" description="Low complexity" evidence="1">
    <location>
        <begin position="101"/>
        <end position="111"/>
    </location>
</feature>
<keyword evidence="2" id="KW-0812">Transmembrane</keyword>
<feature type="compositionally biased region" description="Acidic residues" evidence="1">
    <location>
        <begin position="992"/>
        <end position="1010"/>
    </location>
</feature>
<organism evidence="4 5">
    <name type="scientific">Coccomyxa viridis</name>
    <dbReference type="NCBI Taxonomy" id="1274662"/>
    <lineage>
        <taxon>Eukaryota</taxon>
        <taxon>Viridiplantae</taxon>
        <taxon>Chlorophyta</taxon>
        <taxon>core chlorophytes</taxon>
        <taxon>Trebouxiophyceae</taxon>
        <taxon>Trebouxiophyceae incertae sedis</taxon>
        <taxon>Coccomyxaceae</taxon>
        <taxon>Coccomyxa</taxon>
    </lineage>
</organism>
<dbReference type="Pfam" id="PF01764">
    <property type="entry name" value="Lipase_3"/>
    <property type="match status" value="1"/>
</dbReference>
<keyword evidence="2" id="KW-0472">Membrane</keyword>